<dbReference type="Gene3D" id="2.130.10.10">
    <property type="entry name" value="YVTN repeat-like/Quinoprotein amine dehydrogenase"/>
    <property type="match status" value="4"/>
</dbReference>
<feature type="domain" description="NACHT" evidence="5">
    <location>
        <begin position="32"/>
        <end position="177"/>
    </location>
</feature>
<keyword evidence="7" id="KW-1185">Reference proteome</keyword>
<evidence type="ECO:0000313" key="7">
    <source>
        <dbReference type="Proteomes" id="UP000054166"/>
    </source>
</evidence>
<feature type="repeat" description="WD" evidence="3">
    <location>
        <begin position="639"/>
        <end position="680"/>
    </location>
</feature>
<dbReference type="SUPFAM" id="SSF50998">
    <property type="entry name" value="Quinoprotein alcohol dehydrogenase-like"/>
    <property type="match status" value="2"/>
</dbReference>
<dbReference type="HOGENOM" id="CLU_000288_6_3_1"/>
<name>A0A0C3G696_PILCF</name>
<gene>
    <name evidence="6" type="ORF">PILCRDRAFT_877</name>
</gene>
<feature type="repeat" description="WD" evidence="3">
    <location>
        <begin position="725"/>
        <end position="766"/>
    </location>
</feature>
<dbReference type="InParanoid" id="A0A0C3G696"/>
<dbReference type="SUPFAM" id="SSF52540">
    <property type="entry name" value="P-loop containing nucleoside triphosphate hydrolases"/>
    <property type="match status" value="1"/>
</dbReference>
<dbReference type="InterPro" id="IPR027417">
    <property type="entry name" value="P-loop_NTPase"/>
</dbReference>
<keyword evidence="1 3" id="KW-0853">WD repeat</keyword>
<feature type="repeat" description="WD" evidence="3">
    <location>
        <begin position="852"/>
        <end position="894"/>
    </location>
</feature>
<reference evidence="6 7" key="1">
    <citation type="submission" date="2014-04" db="EMBL/GenBank/DDBJ databases">
        <authorList>
            <consortium name="DOE Joint Genome Institute"/>
            <person name="Kuo A."/>
            <person name="Tarkka M."/>
            <person name="Buscot F."/>
            <person name="Kohler A."/>
            <person name="Nagy L.G."/>
            <person name="Floudas D."/>
            <person name="Copeland A."/>
            <person name="Barry K.W."/>
            <person name="Cichocki N."/>
            <person name="Veneault-Fourrey C."/>
            <person name="LaButti K."/>
            <person name="Lindquist E.A."/>
            <person name="Lipzen A."/>
            <person name="Lundell T."/>
            <person name="Morin E."/>
            <person name="Murat C."/>
            <person name="Sun H."/>
            <person name="Tunlid A."/>
            <person name="Henrissat B."/>
            <person name="Grigoriev I.V."/>
            <person name="Hibbett D.S."/>
            <person name="Martin F."/>
            <person name="Nordberg H.P."/>
            <person name="Cantor M.N."/>
            <person name="Hua S.X."/>
        </authorList>
    </citation>
    <scope>NUCLEOTIDE SEQUENCE [LARGE SCALE GENOMIC DNA]</scope>
    <source>
        <strain evidence="6 7">F 1598</strain>
    </source>
</reference>
<reference evidence="7" key="2">
    <citation type="submission" date="2015-01" db="EMBL/GenBank/DDBJ databases">
        <title>Evolutionary Origins and Diversification of the Mycorrhizal Mutualists.</title>
        <authorList>
            <consortium name="DOE Joint Genome Institute"/>
            <consortium name="Mycorrhizal Genomics Consortium"/>
            <person name="Kohler A."/>
            <person name="Kuo A."/>
            <person name="Nagy L.G."/>
            <person name="Floudas D."/>
            <person name="Copeland A."/>
            <person name="Barry K.W."/>
            <person name="Cichocki N."/>
            <person name="Veneault-Fourrey C."/>
            <person name="LaButti K."/>
            <person name="Lindquist E.A."/>
            <person name="Lipzen A."/>
            <person name="Lundell T."/>
            <person name="Morin E."/>
            <person name="Murat C."/>
            <person name="Riley R."/>
            <person name="Ohm R."/>
            <person name="Sun H."/>
            <person name="Tunlid A."/>
            <person name="Henrissat B."/>
            <person name="Grigoriev I.V."/>
            <person name="Hibbett D.S."/>
            <person name="Martin F."/>
        </authorList>
    </citation>
    <scope>NUCLEOTIDE SEQUENCE [LARGE SCALE GENOMIC DNA]</scope>
    <source>
        <strain evidence="7">F 1598</strain>
    </source>
</reference>
<dbReference type="PRINTS" id="PR00320">
    <property type="entry name" value="GPROTEINBRPT"/>
</dbReference>
<dbReference type="SUPFAM" id="SSF50978">
    <property type="entry name" value="WD40 repeat-like"/>
    <property type="match status" value="1"/>
</dbReference>
<feature type="repeat" description="WD" evidence="3">
    <location>
        <begin position="558"/>
        <end position="588"/>
    </location>
</feature>
<dbReference type="PANTHER" id="PTHR19848:SF8">
    <property type="entry name" value="F-BOX AND WD REPEAT DOMAIN CONTAINING 7"/>
    <property type="match status" value="1"/>
</dbReference>
<dbReference type="InterPro" id="IPR001680">
    <property type="entry name" value="WD40_rpt"/>
</dbReference>
<dbReference type="CDD" id="cd00200">
    <property type="entry name" value="WD40"/>
    <property type="match status" value="1"/>
</dbReference>
<dbReference type="PANTHER" id="PTHR19848">
    <property type="entry name" value="WD40 REPEAT PROTEIN"/>
    <property type="match status" value="1"/>
</dbReference>
<organism evidence="6 7">
    <name type="scientific">Piloderma croceum (strain F 1598)</name>
    <dbReference type="NCBI Taxonomy" id="765440"/>
    <lineage>
        <taxon>Eukaryota</taxon>
        <taxon>Fungi</taxon>
        <taxon>Dikarya</taxon>
        <taxon>Basidiomycota</taxon>
        <taxon>Agaricomycotina</taxon>
        <taxon>Agaricomycetes</taxon>
        <taxon>Agaricomycetidae</taxon>
        <taxon>Atheliales</taxon>
        <taxon>Atheliaceae</taxon>
        <taxon>Piloderma</taxon>
    </lineage>
</organism>
<dbReference type="PROSITE" id="PS50837">
    <property type="entry name" value="NACHT"/>
    <property type="match status" value="1"/>
</dbReference>
<dbReference type="Gene3D" id="3.40.50.300">
    <property type="entry name" value="P-loop containing nucleotide triphosphate hydrolases"/>
    <property type="match status" value="1"/>
</dbReference>
<sequence length="1174" mass="130337">MDASTRSECLYGTRTVLIQSIVDWSTAFSEQQVLWLYGLAGSGKSTISTTIANLIREKGRLGAFIFFNRDVEERSRPSNVIRTLAYRLALSDSRIGALVATVIETIPSISESPLSFQFTKLLIEPLSKLPTTEAPIVLILDALDECGSAEDRSSLLALLAAESVHLPSFIHILITSRAEFDIRRAFEVQPHVLMHELALASDNNMKDILSFLRSRMAEIRLKNSSLPLVHDWPGDAAILALNRRAAGLFVWASTACRFVDGHDPRRNLELILRGDVSTTAESALDALYRTGLESAVADRWHDEYFRADFCSIMGTILVARNPISDKTIDALLSLERPSHHTISRLGCVLHWNDNELVRILHPSFAEFLSSPLRCGTWYIDTLLHNRHLAVLCLRHLGIILRRNIRNLTFSSSPVHETLPEATSYACISWIDHICMIAEHAEMIGDMLEQFLLQHLVHWLEAMSVLKKSRTTIASINRLLEWVHIRLPYRTKLQELLRDASRFVQTFATSIEEHPLHVYLTALPFSPIDTLLYKTFVDHNYPYIVGGFNKSWPPLLHMLPGHQDMVESVVFFPDSTRIMSSSYDNTIRVCDAISGAIVLGPLIGNIVAVSCNGQRILSGSQDSSIRIWDAITGIETLPPLQGHTGRIFSVAFSLDGTRIASGSKDQTVRVWDAISGSQISETLQGHEDEVRSVTFTPDGRRIVSGSWDKTIRIWDATSGIEILPPLHGHELGIFSVAVSPDGNIIASGSRDGTIRVWDATTGSQRLVLPAECKRHTVVFFPDGKCIAATIGYSSNKIGVWDAISGDQVYVSAVHKPMSCLAISPNGEQFAVGYDDGTVGLWDVTRPDEYIPNIATHSGSIVVMAFSPDGRYIASCSYQEFSIRLWDAQSGAQAMAPFQGHKEHIWSLVFSRDGKLIASCSSDTTIRVWDAVSGSETLSPLRGHERPISCVAFSPDGTRLVSGSARGNVRLWDAKPDALIIPPLRGHKELIRSVAFSPDGTRVISGCGEGLIRMWDIASRTETLRFSARCDSYPTSLAFSPDGRYIFVKCWQIMRAWDTHNSCLMVIPSYMHASCTFSDPIIITPDARIVDAATQRIIGRLPSMASVHRYASSKTSIAFTTGERDSTIFIMHFPSTVLTSPMTWNQDSYEAEPIEEEEDTDSDDAEFSDEEDKYLS</sequence>
<dbReference type="PROSITE" id="PS50294">
    <property type="entry name" value="WD_REPEATS_REGION"/>
    <property type="match status" value="7"/>
</dbReference>
<evidence type="ECO:0000256" key="3">
    <source>
        <dbReference type="PROSITE-ProRule" id="PRU00221"/>
    </source>
</evidence>
<dbReference type="Pfam" id="PF24883">
    <property type="entry name" value="NPHP3_N"/>
    <property type="match status" value="1"/>
</dbReference>
<evidence type="ECO:0000256" key="4">
    <source>
        <dbReference type="SAM" id="MobiDB-lite"/>
    </source>
</evidence>
<dbReference type="Proteomes" id="UP000054166">
    <property type="component" value="Unassembled WGS sequence"/>
</dbReference>
<feature type="repeat" description="WD" evidence="3">
    <location>
        <begin position="982"/>
        <end position="1023"/>
    </location>
</feature>
<feature type="compositionally biased region" description="Acidic residues" evidence="4">
    <location>
        <begin position="1147"/>
        <end position="1174"/>
    </location>
</feature>
<evidence type="ECO:0000256" key="1">
    <source>
        <dbReference type="ARBA" id="ARBA00022574"/>
    </source>
</evidence>
<dbReference type="InterPro" id="IPR007111">
    <property type="entry name" value="NACHT_NTPase"/>
</dbReference>
<dbReference type="EMBL" id="KN832971">
    <property type="protein sequence ID" value="KIM91765.1"/>
    <property type="molecule type" value="Genomic_DNA"/>
</dbReference>
<dbReference type="PROSITE" id="PS00678">
    <property type="entry name" value="WD_REPEATS_1"/>
    <property type="match status" value="2"/>
</dbReference>
<proteinExistence type="predicted"/>
<feature type="repeat" description="WD" evidence="3">
    <location>
        <begin position="939"/>
        <end position="971"/>
    </location>
</feature>
<dbReference type="InterPro" id="IPR015943">
    <property type="entry name" value="WD40/YVTN_repeat-like_dom_sf"/>
</dbReference>
<dbReference type="SMART" id="SM00320">
    <property type="entry name" value="WD40"/>
    <property type="match status" value="11"/>
</dbReference>
<feature type="repeat" description="WD" evidence="3">
    <location>
        <begin position="682"/>
        <end position="723"/>
    </location>
</feature>
<protein>
    <recommendedName>
        <fullName evidence="5">NACHT domain-containing protein</fullName>
    </recommendedName>
</protein>
<feature type="region of interest" description="Disordered" evidence="4">
    <location>
        <begin position="1143"/>
        <end position="1174"/>
    </location>
</feature>
<dbReference type="STRING" id="765440.A0A0C3G696"/>
<evidence type="ECO:0000313" key="6">
    <source>
        <dbReference type="EMBL" id="KIM91765.1"/>
    </source>
</evidence>
<feature type="repeat" description="WD" evidence="3">
    <location>
        <begin position="896"/>
        <end position="937"/>
    </location>
</feature>
<feature type="repeat" description="WD" evidence="3">
    <location>
        <begin position="606"/>
        <end position="628"/>
    </location>
</feature>
<dbReference type="InterPro" id="IPR020472">
    <property type="entry name" value="WD40_PAC1"/>
</dbReference>
<dbReference type="OrthoDB" id="538223at2759"/>
<dbReference type="AlphaFoldDB" id="A0A0C3G696"/>
<feature type="repeat" description="WD" evidence="3">
    <location>
        <begin position="809"/>
        <end position="842"/>
    </location>
</feature>
<dbReference type="InterPro" id="IPR036322">
    <property type="entry name" value="WD40_repeat_dom_sf"/>
</dbReference>
<dbReference type="PROSITE" id="PS50082">
    <property type="entry name" value="WD_REPEATS_2"/>
    <property type="match status" value="10"/>
</dbReference>
<evidence type="ECO:0000256" key="2">
    <source>
        <dbReference type="ARBA" id="ARBA00022737"/>
    </source>
</evidence>
<accession>A0A0C3G696</accession>
<dbReference type="InterPro" id="IPR056884">
    <property type="entry name" value="NPHP3-like_N"/>
</dbReference>
<keyword evidence="2" id="KW-0677">Repeat</keyword>
<dbReference type="Pfam" id="PF00400">
    <property type="entry name" value="WD40"/>
    <property type="match status" value="10"/>
</dbReference>
<evidence type="ECO:0000259" key="5">
    <source>
        <dbReference type="PROSITE" id="PS50837"/>
    </source>
</evidence>
<dbReference type="InterPro" id="IPR011047">
    <property type="entry name" value="Quinoprotein_ADH-like_sf"/>
</dbReference>
<dbReference type="InterPro" id="IPR019775">
    <property type="entry name" value="WD40_repeat_CS"/>
</dbReference>